<dbReference type="Proteomes" id="UP000017668">
    <property type="component" value="Unassembled WGS sequence"/>
</dbReference>
<proteinExistence type="predicted"/>
<name>A0ABP2RJA6_RHILU</name>
<accession>A0ABP2RJA6</accession>
<feature type="non-terminal residue" evidence="1">
    <location>
        <position position="1"/>
    </location>
</feature>
<comment type="caution">
    <text evidence="1">The sequence shown here is derived from an EMBL/GenBank/DDBJ whole genome shotgun (WGS) entry which is preliminary data.</text>
</comment>
<evidence type="ECO:0000313" key="1">
    <source>
        <dbReference type="EMBL" id="EKJ93290.1"/>
    </source>
</evidence>
<protein>
    <submittedName>
        <fullName evidence="1">Uncharacterized protein</fullName>
    </submittedName>
</protein>
<evidence type="ECO:0000313" key="2">
    <source>
        <dbReference type="Proteomes" id="UP000017668"/>
    </source>
</evidence>
<sequence>PFRHFILDVEIVGTLPHVDLPLRGRCPAGQRGVKPYAPYYRCERTPLRKIPTQLRIRQILALQIDAGVCCIAL</sequence>
<dbReference type="EMBL" id="AMQQ01000046">
    <property type="protein sequence ID" value="EKJ93290.1"/>
    <property type="molecule type" value="Genomic_DNA"/>
</dbReference>
<reference evidence="1 2" key="1">
    <citation type="journal article" date="2013" name="Genome Announc.">
        <title>Genome Sequence of Rhizobium lupini HPC(L) Isolated from Saline Desert Soil, Kutch (Gujarat).</title>
        <authorList>
            <person name="Agarwal L."/>
            <person name="Purohit H.J."/>
        </authorList>
    </citation>
    <scope>NUCLEOTIDE SEQUENCE [LARGE SCALE GENOMIC DNA]</scope>
    <source>
        <strain evidence="2">HPC(L)</strain>
    </source>
</reference>
<keyword evidence="2" id="KW-1185">Reference proteome</keyword>
<gene>
    <name evidence="1" type="ORF">C241_25666</name>
</gene>
<organism evidence="1 2">
    <name type="scientific">Bradyrhizobium lupini HPC(L)</name>
    <dbReference type="NCBI Taxonomy" id="1229491"/>
    <lineage>
        <taxon>Bacteria</taxon>
        <taxon>Pseudomonadati</taxon>
        <taxon>Pseudomonadota</taxon>
        <taxon>Alphaproteobacteria</taxon>
        <taxon>Hyphomicrobiales</taxon>
        <taxon>Nitrobacteraceae</taxon>
        <taxon>Bradyrhizobium</taxon>
    </lineage>
</organism>